<feature type="region of interest" description="Disordered" evidence="1">
    <location>
        <begin position="1"/>
        <end position="20"/>
    </location>
</feature>
<dbReference type="KEGG" id="ehx:EMIHUDRAFT_442999"/>
<dbReference type="GeneID" id="17273678"/>
<evidence type="ECO:0000313" key="2">
    <source>
        <dbReference type="EnsemblProtists" id="EOD28133"/>
    </source>
</evidence>
<dbReference type="RefSeq" id="XP_005780562.1">
    <property type="nucleotide sequence ID" value="XM_005780505.1"/>
</dbReference>
<dbReference type="AlphaFoldDB" id="A0A0D3JX98"/>
<dbReference type="EnsemblProtists" id="EOD28133">
    <property type="protein sequence ID" value="EOD28133"/>
    <property type="gene ID" value="EMIHUDRAFT_442999"/>
</dbReference>
<organism evidence="2 3">
    <name type="scientific">Emiliania huxleyi (strain CCMP1516)</name>
    <dbReference type="NCBI Taxonomy" id="280463"/>
    <lineage>
        <taxon>Eukaryota</taxon>
        <taxon>Haptista</taxon>
        <taxon>Haptophyta</taxon>
        <taxon>Prymnesiophyceae</taxon>
        <taxon>Isochrysidales</taxon>
        <taxon>Noelaerhabdaceae</taxon>
        <taxon>Emiliania</taxon>
    </lineage>
</organism>
<name>A0A0D3JX98_EMIH1</name>
<dbReference type="HOGENOM" id="CLU_1095949_0_0_1"/>
<keyword evidence="3" id="KW-1185">Reference proteome</keyword>
<dbReference type="Proteomes" id="UP000013827">
    <property type="component" value="Unassembled WGS sequence"/>
</dbReference>
<evidence type="ECO:0000313" key="3">
    <source>
        <dbReference type="Proteomes" id="UP000013827"/>
    </source>
</evidence>
<reference evidence="3" key="1">
    <citation type="journal article" date="2013" name="Nature">
        <title>Pan genome of the phytoplankton Emiliania underpins its global distribution.</title>
        <authorList>
            <person name="Read B.A."/>
            <person name="Kegel J."/>
            <person name="Klute M.J."/>
            <person name="Kuo A."/>
            <person name="Lefebvre S.C."/>
            <person name="Maumus F."/>
            <person name="Mayer C."/>
            <person name="Miller J."/>
            <person name="Monier A."/>
            <person name="Salamov A."/>
            <person name="Young J."/>
            <person name="Aguilar M."/>
            <person name="Claverie J.M."/>
            <person name="Frickenhaus S."/>
            <person name="Gonzalez K."/>
            <person name="Herman E.K."/>
            <person name="Lin Y.C."/>
            <person name="Napier J."/>
            <person name="Ogata H."/>
            <person name="Sarno A.F."/>
            <person name="Shmutz J."/>
            <person name="Schroeder D."/>
            <person name="de Vargas C."/>
            <person name="Verret F."/>
            <person name="von Dassow P."/>
            <person name="Valentin K."/>
            <person name="Van de Peer Y."/>
            <person name="Wheeler G."/>
            <person name="Dacks J.B."/>
            <person name="Delwiche C.F."/>
            <person name="Dyhrman S.T."/>
            <person name="Glockner G."/>
            <person name="John U."/>
            <person name="Richards T."/>
            <person name="Worden A.Z."/>
            <person name="Zhang X."/>
            <person name="Grigoriev I.V."/>
            <person name="Allen A.E."/>
            <person name="Bidle K."/>
            <person name="Borodovsky M."/>
            <person name="Bowler C."/>
            <person name="Brownlee C."/>
            <person name="Cock J.M."/>
            <person name="Elias M."/>
            <person name="Gladyshev V.N."/>
            <person name="Groth M."/>
            <person name="Guda C."/>
            <person name="Hadaegh A."/>
            <person name="Iglesias-Rodriguez M.D."/>
            <person name="Jenkins J."/>
            <person name="Jones B.M."/>
            <person name="Lawson T."/>
            <person name="Leese F."/>
            <person name="Lindquist E."/>
            <person name="Lobanov A."/>
            <person name="Lomsadze A."/>
            <person name="Malik S.B."/>
            <person name="Marsh M.E."/>
            <person name="Mackinder L."/>
            <person name="Mock T."/>
            <person name="Mueller-Roeber B."/>
            <person name="Pagarete A."/>
            <person name="Parker M."/>
            <person name="Probert I."/>
            <person name="Quesneville H."/>
            <person name="Raines C."/>
            <person name="Rensing S.A."/>
            <person name="Riano-Pachon D.M."/>
            <person name="Richier S."/>
            <person name="Rokitta S."/>
            <person name="Shiraiwa Y."/>
            <person name="Soanes D.M."/>
            <person name="van der Giezen M."/>
            <person name="Wahlund T.M."/>
            <person name="Williams B."/>
            <person name="Wilson W."/>
            <person name="Wolfe G."/>
            <person name="Wurch L.L."/>
        </authorList>
    </citation>
    <scope>NUCLEOTIDE SEQUENCE</scope>
</reference>
<protein>
    <submittedName>
        <fullName evidence="2">Uncharacterized protein</fullName>
    </submittedName>
</protein>
<reference evidence="2" key="2">
    <citation type="submission" date="2024-10" db="UniProtKB">
        <authorList>
            <consortium name="EnsemblProtists"/>
        </authorList>
    </citation>
    <scope>IDENTIFICATION</scope>
</reference>
<proteinExistence type="predicted"/>
<evidence type="ECO:0000256" key="1">
    <source>
        <dbReference type="SAM" id="MobiDB-lite"/>
    </source>
</evidence>
<sequence>MRKAVDELAAPDSASLPPKPASHWAVVSGASAHPYPAGVTCSLADQGGCGAVLEARRKTAFLVQLVRPRRPLAGLRRDERIALAPDWLFGRGCLTHVRRPLSLLRAALPSWGAQDEQQRASCTPTAAQPAPGAAAGVLVATHFVYSMAVKRQRAFAAFGWSLGDARNRSRSAADDDPCWRRSDTAILFGHTFFEQSPSKTVLCAMPKDGAPACSCCRSLPSLAAKDSALREKARAGGFVLESSNQHRIRVDGHFSAMEGCNDYQRFWDRR</sequence>
<accession>A0A0D3JX98</accession>
<dbReference type="PaxDb" id="2903-EOD28133"/>